<dbReference type="InterPro" id="IPR029063">
    <property type="entry name" value="SAM-dependent_MTases_sf"/>
</dbReference>
<reference evidence="2" key="1">
    <citation type="submission" date="2016-11" db="EMBL/GenBank/DDBJ databases">
        <authorList>
            <person name="Varghese N."/>
            <person name="Submissions S."/>
        </authorList>
    </citation>
    <scope>NUCLEOTIDE SEQUENCE [LARGE SCALE GENOMIC DNA]</scope>
    <source>
        <strain evidence="2">UWOS</strain>
    </source>
</reference>
<dbReference type="Gene3D" id="3.40.50.150">
    <property type="entry name" value="Vaccinia Virus protein VP39"/>
    <property type="match status" value="1"/>
</dbReference>
<evidence type="ECO:0000313" key="1">
    <source>
        <dbReference type="EMBL" id="SHK09885.1"/>
    </source>
</evidence>
<evidence type="ECO:0008006" key="3">
    <source>
        <dbReference type="Google" id="ProtNLM"/>
    </source>
</evidence>
<accession>A0A1M6PPM4</accession>
<keyword evidence="2" id="KW-1185">Reference proteome</keyword>
<organism evidence="1 2">
    <name type="scientific">Fibrobacter intestinalis</name>
    <dbReference type="NCBI Taxonomy" id="28122"/>
    <lineage>
        <taxon>Bacteria</taxon>
        <taxon>Pseudomonadati</taxon>
        <taxon>Fibrobacterota</taxon>
        <taxon>Fibrobacteria</taxon>
        <taxon>Fibrobacterales</taxon>
        <taxon>Fibrobacteraceae</taxon>
        <taxon>Fibrobacter</taxon>
    </lineage>
</organism>
<dbReference type="RefSeq" id="WP_073301655.1">
    <property type="nucleotide sequence ID" value="NZ_FRAW01000001.1"/>
</dbReference>
<sequence length="246" mass="28603">MGLWQKFKDYLLDKSGQKALLETQDRQCRMAQESLAATTFSNAIQNSEWLKYKSFYPGRWAVEYTFLLTLFRIFEHHNFTNLLEFGLGQTSRMVHQYAAFHNVPAITVEHDTEWIDFTRKDTHNAYPIKVKVLPLEMVDYNGYKTRTYQGVKTAFENQKFDFILVDGPFGSEHYSRSQIIQLAENNLAETFCIIIDDCNRIGEQETVAEVENALKSNGIKYAINKYYGLSDYVVICSENLKFLTSM</sequence>
<proteinExistence type="predicted"/>
<gene>
    <name evidence="1" type="ORF">SAMN05720469_10163</name>
</gene>
<dbReference type="Proteomes" id="UP000184275">
    <property type="component" value="Unassembled WGS sequence"/>
</dbReference>
<dbReference type="EMBL" id="FRAW01000001">
    <property type="protein sequence ID" value="SHK09885.1"/>
    <property type="molecule type" value="Genomic_DNA"/>
</dbReference>
<name>A0A1M6PPM4_9BACT</name>
<dbReference type="AlphaFoldDB" id="A0A1M6PPM4"/>
<evidence type="ECO:0000313" key="2">
    <source>
        <dbReference type="Proteomes" id="UP000184275"/>
    </source>
</evidence>
<protein>
    <recommendedName>
        <fullName evidence="3">Methyltransferase domain-containing protein</fullName>
    </recommendedName>
</protein>